<dbReference type="InterPro" id="IPR035979">
    <property type="entry name" value="RBD_domain_sf"/>
</dbReference>
<evidence type="ECO:0000256" key="1">
    <source>
        <dbReference type="ARBA" id="ARBA00022884"/>
    </source>
</evidence>
<dbReference type="Gene3D" id="1.25.40.90">
    <property type="match status" value="1"/>
</dbReference>
<dbReference type="Proteomes" id="UP000245383">
    <property type="component" value="Unassembled WGS sequence"/>
</dbReference>
<evidence type="ECO:0000259" key="3">
    <source>
        <dbReference type="PROSITE" id="PS50102"/>
    </source>
</evidence>
<dbReference type="InterPro" id="IPR008942">
    <property type="entry name" value="ENTH_VHS"/>
</dbReference>
<proteinExistence type="predicted"/>
<dbReference type="SMART" id="SM00360">
    <property type="entry name" value="RRM"/>
    <property type="match status" value="1"/>
</dbReference>
<comment type="caution">
    <text evidence="6">The sequence shown here is derived from an EMBL/GenBank/DDBJ whole genome shotgun (WGS) entry which is preliminary data.</text>
</comment>
<dbReference type="SUPFAM" id="SSF54928">
    <property type="entry name" value="RNA-binding domain, RBD"/>
    <property type="match status" value="1"/>
</dbReference>
<dbReference type="GO" id="GO:0003723">
    <property type="term" value="F:RNA binding"/>
    <property type="evidence" value="ECO:0007669"/>
    <property type="project" value="UniProtKB-UniRule"/>
</dbReference>
<dbReference type="InterPro" id="IPR006569">
    <property type="entry name" value="CID_dom"/>
</dbReference>
<dbReference type="InterPro" id="IPR051485">
    <property type="entry name" value="SR-CTD_assoc_factor"/>
</dbReference>
<dbReference type="Pfam" id="PF01805">
    <property type="entry name" value="Surp"/>
    <property type="match status" value="1"/>
</dbReference>
<dbReference type="SMART" id="SM00648">
    <property type="entry name" value="SWAP"/>
    <property type="match status" value="1"/>
</dbReference>
<evidence type="ECO:0000259" key="5">
    <source>
        <dbReference type="PROSITE" id="PS51391"/>
    </source>
</evidence>
<dbReference type="EMBL" id="MBFR01000267">
    <property type="protein sequence ID" value="PVU90287.1"/>
    <property type="molecule type" value="Genomic_DNA"/>
</dbReference>
<feature type="domain" description="SURP motif" evidence="4">
    <location>
        <begin position="320"/>
        <end position="363"/>
    </location>
</feature>
<dbReference type="PROSITE" id="PS50102">
    <property type="entry name" value="RRM"/>
    <property type="match status" value="1"/>
</dbReference>
<dbReference type="Gene3D" id="1.10.10.790">
    <property type="entry name" value="Surp module"/>
    <property type="match status" value="1"/>
</dbReference>
<dbReference type="AlphaFoldDB" id="A0A2T9YD62"/>
<dbReference type="InterPro" id="IPR012677">
    <property type="entry name" value="Nucleotide-bd_a/b_plait_sf"/>
</dbReference>
<dbReference type="GO" id="GO:0005634">
    <property type="term" value="C:nucleus"/>
    <property type="evidence" value="ECO:0007669"/>
    <property type="project" value="TreeGrafter"/>
</dbReference>
<evidence type="ECO:0000313" key="7">
    <source>
        <dbReference type="Proteomes" id="UP000245383"/>
    </source>
</evidence>
<dbReference type="STRING" id="133385.A0A2T9YD62"/>
<dbReference type="InterPro" id="IPR000061">
    <property type="entry name" value="Surp"/>
</dbReference>
<feature type="domain" description="CID" evidence="5">
    <location>
        <begin position="427"/>
        <end position="569"/>
    </location>
</feature>
<dbReference type="GO" id="GO:0006396">
    <property type="term" value="P:RNA processing"/>
    <property type="evidence" value="ECO:0007669"/>
    <property type="project" value="InterPro"/>
</dbReference>
<dbReference type="Pfam" id="PF04818">
    <property type="entry name" value="CID"/>
    <property type="match status" value="1"/>
</dbReference>
<keyword evidence="1 2" id="KW-0694">RNA-binding</keyword>
<dbReference type="InterPro" id="IPR000504">
    <property type="entry name" value="RRM_dom"/>
</dbReference>
<keyword evidence="7" id="KW-1185">Reference proteome</keyword>
<dbReference type="OrthoDB" id="377209at2759"/>
<accession>A0A2T9YD62</accession>
<feature type="domain" description="RRM" evidence="3">
    <location>
        <begin position="172"/>
        <end position="253"/>
    </location>
</feature>
<dbReference type="PANTHER" id="PTHR23140:SF0">
    <property type="entry name" value="U2 SNRNP-ASSOCIATED SURP MOTIF-CONTAINING PROTEIN"/>
    <property type="match status" value="1"/>
</dbReference>
<evidence type="ECO:0008006" key="8">
    <source>
        <dbReference type="Google" id="ProtNLM"/>
    </source>
</evidence>
<evidence type="ECO:0000256" key="2">
    <source>
        <dbReference type="PROSITE-ProRule" id="PRU00176"/>
    </source>
</evidence>
<evidence type="ECO:0000259" key="4">
    <source>
        <dbReference type="PROSITE" id="PS50128"/>
    </source>
</evidence>
<organism evidence="6 7">
    <name type="scientific">Smittium simulii</name>
    <dbReference type="NCBI Taxonomy" id="133385"/>
    <lineage>
        <taxon>Eukaryota</taxon>
        <taxon>Fungi</taxon>
        <taxon>Fungi incertae sedis</taxon>
        <taxon>Zoopagomycota</taxon>
        <taxon>Kickxellomycotina</taxon>
        <taxon>Harpellomycetes</taxon>
        <taxon>Harpellales</taxon>
        <taxon>Legeriomycetaceae</taxon>
        <taxon>Smittium</taxon>
    </lineage>
</organism>
<evidence type="ECO:0000313" key="6">
    <source>
        <dbReference type="EMBL" id="PVU90287.1"/>
    </source>
</evidence>
<dbReference type="SUPFAM" id="SSF109905">
    <property type="entry name" value="Surp module (SWAP domain)"/>
    <property type="match status" value="1"/>
</dbReference>
<dbReference type="SMART" id="SM00582">
    <property type="entry name" value="RPR"/>
    <property type="match status" value="1"/>
</dbReference>
<reference evidence="6 7" key="1">
    <citation type="journal article" date="2018" name="MBio">
        <title>Comparative Genomics Reveals the Core Gene Toolbox for the Fungus-Insect Symbiosis.</title>
        <authorList>
            <person name="Wang Y."/>
            <person name="Stata M."/>
            <person name="Wang W."/>
            <person name="Stajich J.E."/>
            <person name="White M.M."/>
            <person name="Moncalvo J.M."/>
        </authorList>
    </citation>
    <scope>NUCLEOTIDE SEQUENCE [LARGE SCALE GENOMIC DNA]</scope>
    <source>
        <strain evidence="6 7">SWE-8-4</strain>
    </source>
</reference>
<dbReference type="Pfam" id="PF00076">
    <property type="entry name" value="RRM_1"/>
    <property type="match status" value="1"/>
</dbReference>
<dbReference type="InterPro" id="IPR035967">
    <property type="entry name" value="SWAP/Surp_sf"/>
</dbReference>
<gene>
    <name evidence="6" type="ORF">BB561_004939</name>
</gene>
<dbReference type="PROSITE" id="PS51391">
    <property type="entry name" value="CID"/>
    <property type="match status" value="1"/>
</dbReference>
<name>A0A2T9YD62_9FUNG</name>
<dbReference type="PANTHER" id="PTHR23140">
    <property type="entry name" value="RNA PROCESSING PROTEIN LD23810P"/>
    <property type="match status" value="1"/>
</dbReference>
<dbReference type="Gene3D" id="3.30.70.330">
    <property type="match status" value="1"/>
</dbReference>
<sequence length="569" mass="64712">MQKRKTLNKEAEEEARVYEEFIAAFEEKDDFKKEFIKAGTSVDGLSISTVPKSSTYFAQPKVVFNAADSFVDSQLSTLGDDTPLTSTTASLFIRFSTLFFCSLLEKFTKKRNLDTFLEEIKRGQEEREERLKNKKALTDSGINTNINSKSLTLMAAFENNPGSHEVGDETTTNIYVGNLSPNVNEEMLLEMFGKYGSIGSVKIMWPRKLEEAERARNSGFVCFMDRSSAAAALKALDGMDLMGYELRLCWGKSVILPPKPIYTQNFKPNLLSGFPFNAKLPPKARGGYCGSLVIPGEVNNASQIPEVQVEIPVDIKILNLIHKVCEYVIKLGPKFEEMLMIKEYGSKKFAFLFNNELPEHIYYRWKLYSLLNGDPVDSFRQEMFYMFTEGPIWIPPNVPKANNKTLELTDSSQEEENENYKTIKTSLGTVGQNRLNRRLDELNTNRGSIARAMAFSIEHAEAADQVSQIICEYSYNEDMPHHLLLARLFLVSDILHNCSASVFNAWKFRQSFEKYLPTMFRIITLAYKQISARLKAEQFRKNVLSVLAVLEAWLIFSKDFLGSLAQELL</sequence>
<protein>
    <recommendedName>
        <fullName evidence="8">RRM domain-containing protein</fullName>
    </recommendedName>
</protein>
<dbReference type="PROSITE" id="PS50128">
    <property type="entry name" value="SURP"/>
    <property type="match status" value="1"/>
</dbReference>